<dbReference type="Gene3D" id="1.10.260.40">
    <property type="entry name" value="lambda repressor-like DNA-binding domains"/>
    <property type="match status" value="1"/>
</dbReference>
<evidence type="ECO:0000256" key="3">
    <source>
        <dbReference type="ARBA" id="ARBA00023163"/>
    </source>
</evidence>
<keyword evidence="6" id="KW-1185">Reference proteome</keyword>
<organism evidence="5 6">
    <name type="scientific">Donghicola tyrosinivorans</name>
    <dbReference type="NCBI Taxonomy" id="1652492"/>
    <lineage>
        <taxon>Bacteria</taxon>
        <taxon>Pseudomonadati</taxon>
        <taxon>Pseudomonadota</taxon>
        <taxon>Alphaproteobacteria</taxon>
        <taxon>Rhodobacterales</taxon>
        <taxon>Roseobacteraceae</taxon>
        <taxon>Donghicola</taxon>
    </lineage>
</organism>
<dbReference type="GO" id="GO:0000976">
    <property type="term" value="F:transcription cis-regulatory region binding"/>
    <property type="evidence" value="ECO:0007669"/>
    <property type="project" value="TreeGrafter"/>
</dbReference>
<dbReference type="CDD" id="cd20010">
    <property type="entry name" value="PBP1_AglR-like"/>
    <property type="match status" value="1"/>
</dbReference>
<dbReference type="InterPro" id="IPR028082">
    <property type="entry name" value="Peripla_BP_I"/>
</dbReference>
<dbReference type="Proteomes" id="UP000238392">
    <property type="component" value="Unassembled WGS sequence"/>
</dbReference>
<evidence type="ECO:0000256" key="1">
    <source>
        <dbReference type="ARBA" id="ARBA00023015"/>
    </source>
</evidence>
<protein>
    <submittedName>
        <fullName evidence="5">LacI family transcriptional regulator</fullName>
    </submittedName>
</protein>
<dbReference type="Gene3D" id="3.40.50.2300">
    <property type="match status" value="2"/>
</dbReference>
<comment type="caution">
    <text evidence="5">The sequence shown here is derived from an EMBL/GenBank/DDBJ whole genome shotgun (WGS) entry which is preliminary data.</text>
</comment>
<gene>
    <name evidence="5" type="ORF">CLV74_105239</name>
</gene>
<dbReference type="PROSITE" id="PS50932">
    <property type="entry name" value="HTH_LACI_2"/>
    <property type="match status" value="1"/>
</dbReference>
<proteinExistence type="predicted"/>
<dbReference type="CDD" id="cd01392">
    <property type="entry name" value="HTH_LacI"/>
    <property type="match status" value="1"/>
</dbReference>
<dbReference type="PANTHER" id="PTHR30146:SF155">
    <property type="entry name" value="ALANINE RACEMASE"/>
    <property type="match status" value="1"/>
</dbReference>
<dbReference type="InterPro" id="IPR010982">
    <property type="entry name" value="Lambda_DNA-bd_dom_sf"/>
</dbReference>
<name>A0A2T0WU93_9RHOB</name>
<dbReference type="SMART" id="SM00354">
    <property type="entry name" value="HTH_LACI"/>
    <property type="match status" value="1"/>
</dbReference>
<dbReference type="OrthoDB" id="234496at2"/>
<dbReference type="SUPFAM" id="SSF47413">
    <property type="entry name" value="lambda repressor-like DNA-binding domains"/>
    <property type="match status" value="1"/>
</dbReference>
<keyword evidence="3" id="KW-0804">Transcription</keyword>
<evidence type="ECO:0000313" key="5">
    <source>
        <dbReference type="EMBL" id="PRY90258.1"/>
    </source>
</evidence>
<keyword evidence="2" id="KW-0238">DNA-binding</keyword>
<dbReference type="Pfam" id="PF13377">
    <property type="entry name" value="Peripla_BP_3"/>
    <property type="match status" value="1"/>
</dbReference>
<dbReference type="PANTHER" id="PTHR30146">
    <property type="entry name" value="LACI-RELATED TRANSCRIPTIONAL REPRESSOR"/>
    <property type="match status" value="1"/>
</dbReference>
<evidence type="ECO:0000313" key="6">
    <source>
        <dbReference type="Proteomes" id="UP000238392"/>
    </source>
</evidence>
<feature type="domain" description="HTH lacI-type" evidence="4">
    <location>
        <begin position="1"/>
        <end position="55"/>
    </location>
</feature>
<dbReference type="InterPro" id="IPR046335">
    <property type="entry name" value="LacI/GalR-like_sensor"/>
</dbReference>
<dbReference type="Pfam" id="PF00356">
    <property type="entry name" value="LacI"/>
    <property type="match status" value="1"/>
</dbReference>
<dbReference type="RefSeq" id="WP_106264083.1">
    <property type="nucleotide sequence ID" value="NZ_PVTQ01000005.1"/>
</dbReference>
<dbReference type="GO" id="GO:0003700">
    <property type="term" value="F:DNA-binding transcription factor activity"/>
    <property type="evidence" value="ECO:0007669"/>
    <property type="project" value="TreeGrafter"/>
</dbReference>
<reference evidence="5 6" key="1">
    <citation type="submission" date="2018-03" db="EMBL/GenBank/DDBJ databases">
        <title>Genomic Encyclopedia of Archaeal and Bacterial Type Strains, Phase II (KMG-II): from individual species to whole genera.</title>
        <authorList>
            <person name="Goeker M."/>
        </authorList>
    </citation>
    <scope>NUCLEOTIDE SEQUENCE [LARGE SCALE GENOMIC DNA]</scope>
    <source>
        <strain evidence="5 6">DSM 100212</strain>
    </source>
</reference>
<dbReference type="SUPFAM" id="SSF53822">
    <property type="entry name" value="Periplasmic binding protein-like I"/>
    <property type="match status" value="1"/>
</dbReference>
<keyword evidence="1" id="KW-0805">Transcription regulation</keyword>
<sequence length="342" mass="37683">MNLKQLSETLGLSQTTVSRALNGYPEVAEATRLRVQQAARRYGYQPNIGAQRLARGHSRTIGHVIPLSTQHEMVNPVFADFIAGAGERYSAAGYDMQLTIVEDRREEEIYVEMKSQGKVDGVIVHGPLMDDPRIPFLADLALPFVVHGRASDCKTPYSWVDVNNVRAFERATDFLISLGHSRIGIINGLEHMDFAHRRLHGYEAAMFRAGLTSDPTWHYAGEMTEINGYRAMKDILSHPVHPTAVVVSSYISTLGVRRALDEAGLKVGRDVSVITFDDDLSYLRNGEDIPIYTAIRSSVRQAGRLSADMLIHQIENPGSPPTNHLLEAALIVGGSTGPAPQE</sequence>
<dbReference type="EMBL" id="PVTQ01000005">
    <property type="protein sequence ID" value="PRY90258.1"/>
    <property type="molecule type" value="Genomic_DNA"/>
</dbReference>
<dbReference type="AlphaFoldDB" id="A0A2T0WU93"/>
<evidence type="ECO:0000256" key="2">
    <source>
        <dbReference type="ARBA" id="ARBA00023125"/>
    </source>
</evidence>
<evidence type="ECO:0000259" key="4">
    <source>
        <dbReference type="PROSITE" id="PS50932"/>
    </source>
</evidence>
<dbReference type="InterPro" id="IPR000843">
    <property type="entry name" value="HTH_LacI"/>
</dbReference>
<accession>A0A2T0WU93</accession>